<feature type="non-terminal residue" evidence="1">
    <location>
        <position position="1"/>
    </location>
</feature>
<comment type="caution">
    <text evidence="1">The sequence shown here is derived from an EMBL/GenBank/DDBJ whole genome shotgun (WGS) entry which is preliminary data.</text>
</comment>
<evidence type="ECO:0000313" key="1">
    <source>
        <dbReference type="EMBL" id="CAG8545957.1"/>
    </source>
</evidence>
<evidence type="ECO:0000313" key="2">
    <source>
        <dbReference type="Proteomes" id="UP000789508"/>
    </source>
</evidence>
<dbReference type="Proteomes" id="UP000789508">
    <property type="component" value="Unassembled WGS sequence"/>
</dbReference>
<accession>A0A9N9AV49</accession>
<organism evidence="1 2">
    <name type="scientific">Ambispora leptoticha</name>
    <dbReference type="NCBI Taxonomy" id="144679"/>
    <lineage>
        <taxon>Eukaryota</taxon>
        <taxon>Fungi</taxon>
        <taxon>Fungi incertae sedis</taxon>
        <taxon>Mucoromycota</taxon>
        <taxon>Glomeromycotina</taxon>
        <taxon>Glomeromycetes</taxon>
        <taxon>Archaeosporales</taxon>
        <taxon>Ambisporaceae</taxon>
        <taxon>Ambispora</taxon>
    </lineage>
</organism>
<reference evidence="1" key="1">
    <citation type="submission" date="2021-06" db="EMBL/GenBank/DDBJ databases">
        <authorList>
            <person name="Kallberg Y."/>
            <person name="Tangrot J."/>
            <person name="Rosling A."/>
        </authorList>
    </citation>
    <scope>NUCLEOTIDE SEQUENCE</scope>
    <source>
        <strain evidence="1">FL130A</strain>
    </source>
</reference>
<proteinExistence type="predicted"/>
<dbReference type="EMBL" id="CAJVPS010001644">
    <property type="protein sequence ID" value="CAG8545957.1"/>
    <property type="molecule type" value="Genomic_DNA"/>
</dbReference>
<dbReference type="AlphaFoldDB" id="A0A9N9AV49"/>
<keyword evidence="2" id="KW-1185">Reference proteome</keyword>
<sequence length="53" mass="5818">VTSVYYQKLAVLLYQNDGLAKPDVDDPDQQQEASCYVITGGKNEVVPDSTERG</sequence>
<name>A0A9N9AV49_9GLOM</name>
<gene>
    <name evidence="1" type="ORF">ALEPTO_LOCUS5641</name>
</gene>
<protein>
    <submittedName>
        <fullName evidence="1">5993_t:CDS:1</fullName>
    </submittedName>
</protein>